<accession>A0A2N9M5J6</accession>
<evidence type="ECO:0008006" key="4">
    <source>
        <dbReference type="Google" id="ProtNLM"/>
    </source>
</evidence>
<dbReference type="OrthoDB" id="128646at2"/>
<proteinExistence type="predicted"/>
<dbReference type="Gene3D" id="2.50.20.10">
    <property type="entry name" value="Lipoprotein localisation LolA/LolB/LppX"/>
    <property type="match status" value="1"/>
</dbReference>
<name>A0A2N9M5J6_9BACT</name>
<feature type="signal peptide" evidence="1">
    <location>
        <begin position="1"/>
        <end position="25"/>
    </location>
</feature>
<dbReference type="Proteomes" id="UP000239735">
    <property type="component" value="Unassembled WGS sequence"/>
</dbReference>
<evidence type="ECO:0000256" key="1">
    <source>
        <dbReference type="SAM" id="SignalP"/>
    </source>
</evidence>
<evidence type="ECO:0000313" key="3">
    <source>
        <dbReference type="Proteomes" id="UP000239735"/>
    </source>
</evidence>
<gene>
    <name evidence="2" type="ORF">SBA5_80039</name>
</gene>
<reference evidence="3" key="1">
    <citation type="submission" date="2018-02" db="EMBL/GenBank/DDBJ databases">
        <authorList>
            <person name="Hausmann B."/>
        </authorList>
    </citation>
    <scope>NUCLEOTIDE SEQUENCE [LARGE SCALE GENOMIC DNA]</scope>
    <source>
        <strain evidence="3">Peat soil MAG SbA5</strain>
    </source>
</reference>
<organism evidence="2 3">
    <name type="scientific">Candidatus Sulfuritelmatomonas gaucii</name>
    <dbReference type="NCBI Taxonomy" id="2043161"/>
    <lineage>
        <taxon>Bacteria</taxon>
        <taxon>Pseudomonadati</taxon>
        <taxon>Acidobacteriota</taxon>
        <taxon>Terriglobia</taxon>
        <taxon>Terriglobales</taxon>
        <taxon>Acidobacteriaceae</taxon>
        <taxon>Candidatus Sulfuritelmatomonas</taxon>
    </lineage>
</organism>
<dbReference type="EMBL" id="OKRB01000141">
    <property type="protein sequence ID" value="SPE30670.1"/>
    <property type="molecule type" value="Genomic_DNA"/>
</dbReference>
<sequence>MNLRAKFLFLGIFFMVFMPARSAFADDLKSVLQKLDVAAKNFHTTTADVEFDTIQTDPIPDTDVQTGIAYYERKGNSFEMASHIHTHNNGPSQKTLIFSGGVLRISDTGKASDAKTYSNFSKYQGYLMLGFGASGKELQEKWDMTYLGTEKIDGVMTDKLELVAKDPAFRKNVPKVTIWLDTARAVSLKQRFDEGEGQAYICHYADIKVNQGVPGDAFTFNAGK</sequence>
<feature type="chain" id="PRO_5014776830" description="Outer membrane lipoprotein-sorting protein" evidence="1">
    <location>
        <begin position="26"/>
        <end position="224"/>
    </location>
</feature>
<dbReference type="AlphaFoldDB" id="A0A2N9M5J6"/>
<evidence type="ECO:0000313" key="2">
    <source>
        <dbReference type="EMBL" id="SPE30670.1"/>
    </source>
</evidence>
<keyword evidence="1" id="KW-0732">Signal</keyword>
<protein>
    <recommendedName>
        <fullName evidence="4">Outer membrane lipoprotein-sorting protein</fullName>
    </recommendedName>
</protein>